<organism evidence="1 2">
    <name type="scientific">Araneus ventricosus</name>
    <name type="common">Orbweaver spider</name>
    <name type="synonym">Epeira ventricosa</name>
    <dbReference type="NCBI Taxonomy" id="182803"/>
    <lineage>
        <taxon>Eukaryota</taxon>
        <taxon>Metazoa</taxon>
        <taxon>Ecdysozoa</taxon>
        <taxon>Arthropoda</taxon>
        <taxon>Chelicerata</taxon>
        <taxon>Arachnida</taxon>
        <taxon>Araneae</taxon>
        <taxon>Araneomorphae</taxon>
        <taxon>Entelegynae</taxon>
        <taxon>Araneoidea</taxon>
        <taxon>Araneidae</taxon>
        <taxon>Araneus</taxon>
    </lineage>
</organism>
<evidence type="ECO:0000313" key="1">
    <source>
        <dbReference type="EMBL" id="GBM72026.1"/>
    </source>
</evidence>
<proteinExistence type="predicted"/>
<comment type="caution">
    <text evidence="1">The sequence shown here is derived from an EMBL/GenBank/DDBJ whole genome shotgun (WGS) entry which is preliminary data.</text>
</comment>
<sequence>MSFKDSHVKNDYMDIVTRIVRCVNDENSPTSRITEKRCIILEYSNKHETGNRKTQHLHKLTTPLDSKSRTITAIALSVSQLTNSQSEQEIPKRFSNSEDVQRRLTLCDPSTVH</sequence>
<dbReference type="EMBL" id="BGPR01002351">
    <property type="protein sequence ID" value="GBM72026.1"/>
    <property type="molecule type" value="Genomic_DNA"/>
</dbReference>
<name>A0A4Y2I4C6_ARAVE</name>
<dbReference type="AlphaFoldDB" id="A0A4Y2I4C6"/>
<reference evidence="1 2" key="1">
    <citation type="journal article" date="2019" name="Sci. Rep.">
        <title>Orb-weaving spider Araneus ventricosus genome elucidates the spidroin gene catalogue.</title>
        <authorList>
            <person name="Kono N."/>
            <person name="Nakamura H."/>
            <person name="Ohtoshi R."/>
            <person name="Moran D.A.P."/>
            <person name="Shinohara A."/>
            <person name="Yoshida Y."/>
            <person name="Fujiwara M."/>
            <person name="Mori M."/>
            <person name="Tomita M."/>
            <person name="Arakawa K."/>
        </authorList>
    </citation>
    <scope>NUCLEOTIDE SEQUENCE [LARGE SCALE GENOMIC DNA]</scope>
</reference>
<gene>
    <name evidence="1" type="ORF">AVEN_200641_1</name>
</gene>
<dbReference type="Proteomes" id="UP000499080">
    <property type="component" value="Unassembled WGS sequence"/>
</dbReference>
<accession>A0A4Y2I4C6</accession>
<evidence type="ECO:0000313" key="2">
    <source>
        <dbReference type="Proteomes" id="UP000499080"/>
    </source>
</evidence>
<keyword evidence="2" id="KW-1185">Reference proteome</keyword>
<protein>
    <submittedName>
        <fullName evidence="1">Uncharacterized protein</fullName>
    </submittedName>
</protein>